<protein>
    <submittedName>
        <fullName evidence="4">Response regulator receiver domain-containing protein</fullName>
    </submittedName>
</protein>
<dbReference type="GO" id="GO:0000160">
    <property type="term" value="P:phosphorelay signal transduction system"/>
    <property type="evidence" value="ECO:0007669"/>
    <property type="project" value="InterPro"/>
</dbReference>
<dbReference type="EMBL" id="FXAK01000007">
    <property type="protein sequence ID" value="SMF78498.1"/>
    <property type="molecule type" value="Genomic_DNA"/>
</dbReference>
<dbReference type="InterPro" id="IPR001789">
    <property type="entry name" value="Sig_transdc_resp-reg_receiver"/>
</dbReference>
<evidence type="ECO:0000313" key="4">
    <source>
        <dbReference type="EMBL" id="SMF78498.1"/>
    </source>
</evidence>
<dbReference type="Pfam" id="PF00072">
    <property type="entry name" value="Response_reg"/>
    <property type="match status" value="1"/>
</dbReference>
<dbReference type="InterPro" id="IPR050595">
    <property type="entry name" value="Bact_response_regulator"/>
</dbReference>
<keyword evidence="1 2" id="KW-0597">Phosphoprotein</keyword>
<dbReference type="InterPro" id="IPR011006">
    <property type="entry name" value="CheY-like_superfamily"/>
</dbReference>
<dbReference type="Proteomes" id="UP000192936">
    <property type="component" value="Unassembled WGS sequence"/>
</dbReference>
<feature type="domain" description="Response regulatory" evidence="3">
    <location>
        <begin position="9"/>
        <end position="127"/>
    </location>
</feature>
<dbReference type="SMART" id="SM00448">
    <property type="entry name" value="REC"/>
    <property type="match status" value="1"/>
</dbReference>
<dbReference type="SUPFAM" id="SSF52172">
    <property type="entry name" value="CheY-like"/>
    <property type="match status" value="1"/>
</dbReference>
<dbReference type="STRING" id="286727.SAMN02982917_4814"/>
<reference evidence="4 5" key="1">
    <citation type="submission" date="2017-04" db="EMBL/GenBank/DDBJ databases">
        <authorList>
            <person name="Afonso C.L."/>
            <person name="Miller P.J."/>
            <person name="Scott M.A."/>
            <person name="Spackman E."/>
            <person name="Goraichik I."/>
            <person name="Dimitrov K.M."/>
            <person name="Suarez D.L."/>
            <person name="Swayne D.E."/>
        </authorList>
    </citation>
    <scope>NUCLEOTIDE SEQUENCE [LARGE SCALE GENOMIC DNA]</scope>
    <source>
        <strain evidence="4 5">A2P</strain>
    </source>
</reference>
<evidence type="ECO:0000313" key="5">
    <source>
        <dbReference type="Proteomes" id="UP000192936"/>
    </source>
</evidence>
<evidence type="ECO:0000259" key="3">
    <source>
        <dbReference type="PROSITE" id="PS50110"/>
    </source>
</evidence>
<evidence type="ECO:0000256" key="1">
    <source>
        <dbReference type="ARBA" id="ARBA00022553"/>
    </source>
</evidence>
<dbReference type="AlphaFoldDB" id="A0A1X7H2J0"/>
<dbReference type="Gene3D" id="3.40.50.2300">
    <property type="match status" value="1"/>
</dbReference>
<organism evidence="4 5">
    <name type="scientific">Azospirillum oryzae</name>
    <dbReference type="NCBI Taxonomy" id="286727"/>
    <lineage>
        <taxon>Bacteria</taxon>
        <taxon>Pseudomonadati</taxon>
        <taxon>Pseudomonadota</taxon>
        <taxon>Alphaproteobacteria</taxon>
        <taxon>Rhodospirillales</taxon>
        <taxon>Azospirillaceae</taxon>
        <taxon>Azospirillum</taxon>
    </lineage>
</organism>
<name>A0A1X7H2J0_9PROT</name>
<evidence type="ECO:0000256" key="2">
    <source>
        <dbReference type="PROSITE-ProRule" id="PRU00169"/>
    </source>
</evidence>
<dbReference type="PANTHER" id="PTHR44591">
    <property type="entry name" value="STRESS RESPONSE REGULATOR PROTEIN 1"/>
    <property type="match status" value="1"/>
</dbReference>
<dbReference type="PANTHER" id="PTHR44591:SF23">
    <property type="entry name" value="CHEY SUBFAMILY"/>
    <property type="match status" value="1"/>
</dbReference>
<dbReference type="RefSeq" id="WP_085089671.1">
    <property type="nucleotide sequence ID" value="NZ_FXAK01000007.1"/>
</dbReference>
<gene>
    <name evidence="4" type="ORF">SAMN02982917_4814</name>
</gene>
<feature type="modified residue" description="4-aspartylphosphate" evidence="2">
    <location>
        <position position="58"/>
    </location>
</feature>
<accession>A0A1X7H2J0</accession>
<dbReference type="PROSITE" id="PS50110">
    <property type="entry name" value="RESPONSE_REGULATORY"/>
    <property type="match status" value="1"/>
</dbReference>
<dbReference type="OrthoDB" id="7243049at2"/>
<sequence>MMVSAIRPNILVVEDSPAVRLSVAGYLEGRGFEVTEAENGRAAIRALDRRSFDLIVTDVLMPEVDGIELIKAARNAQPDVKILAMSGGAPNMPAGYLLKMTRMFNADEIIYKPFLNEELGAAVARLLDRPLPN</sequence>
<proteinExistence type="predicted"/>